<feature type="domain" description="Ribulose bisphosphate carboxylase large subunit ferrodoxin-like N-terminal" evidence="2">
    <location>
        <begin position="3"/>
        <end position="117"/>
    </location>
</feature>
<dbReference type="Pfam" id="PF02788">
    <property type="entry name" value="RuBisCO_large_N"/>
    <property type="match status" value="1"/>
</dbReference>
<dbReference type="GO" id="GO:0016984">
    <property type="term" value="F:ribulose-bisphosphate carboxylase activity"/>
    <property type="evidence" value="ECO:0007669"/>
    <property type="project" value="InterPro"/>
</dbReference>
<organism evidence="3">
    <name type="scientific">Candidatus Aciduliprofundum boonei</name>
    <dbReference type="NCBI Taxonomy" id="379547"/>
    <lineage>
        <taxon>Archaea</taxon>
        <taxon>Methanobacteriati</taxon>
        <taxon>Thermoplasmatota</taxon>
        <taxon>DHVE2 group</taxon>
        <taxon>Candidatus Aciduliprofundum</taxon>
    </lineage>
</organism>
<feature type="non-terminal residue" evidence="3">
    <location>
        <position position="221"/>
    </location>
</feature>
<protein>
    <submittedName>
        <fullName evidence="3">Ribulose-bisphosphate carboxylase large subunit</fullName>
    </submittedName>
</protein>
<dbReference type="SUPFAM" id="SSF51649">
    <property type="entry name" value="RuBisCo, C-terminal domain"/>
    <property type="match status" value="1"/>
</dbReference>
<feature type="domain" description="Ribulose bisphosphate carboxylase large subunit C-terminal" evidence="1">
    <location>
        <begin position="130"/>
        <end position="219"/>
    </location>
</feature>
<dbReference type="InterPro" id="IPR000685">
    <property type="entry name" value="RuBisCO_lsu_C"/>
</dbReference>
<gene>
    <name evidence="3" type="ORF">ENL31_00350</name>
</gene>
<dbReference type="Gene3D" id="3.30.70.150">
    <property type="entry name" value="RuBisCO large subunit, N-terminal domain"/>
    <property type="match status" value="1"/>
</dbReference>
<comment type="caution">
    <text evidence="3">The sequence shown here is derived from an EMBL/GenBank/DDBJ whole genome shotgun (WGS) entry which is preliminary data.</text>
</comment>
<dbReference type="Pfam" id="PF00016">
    <property type="entry name" value="RuBisCO_large"/>
    <property type="match status" value="1"/>
</dbReference>
<dbReference type="InterPro" id="IPR017443">
    <property type="entry name" value="RuBisCO_lsu_fd_N"/>
</dbReference>
<dbReference type="InterPro" id="IPR036376">
    <property type="entry name" value="RuBisCO_lsu_C_sf"/>
</dbReference>
<reference evidence="3" key="1">
    <citation type="journal article" date="2020" name="mSystems">
        <title>Genome- and Community-Level Interaction Insights into Carbon Utilization and Element Cycling Functions of Hydrothermarchaeota in Hydrothermal Sediment.</title>
        <authorList>
            <person name="Zhou Z."/>
            <person name="Liu Y."/>
            <person name="Xu W."/>
            <person name="Pan J."/>
            <person name="Luo Z.H."/>
            <person name="Li M."/>
        </authorList>
    </citation>
    <scope>NUCLEOTIDE SEQUENCE [LARGE SCALE GENOMIC DNA]</scope>
    <source>
        <strain evidence="3">HyVt-85</strain>
    </source>
</reference>
<evidence type="ECO:0000259" key="1">
    <source>
        <dbReference type="Pfam" id="PF00016"/>
    </source>
</evidence>
<dbReference type="EMBL" id="DRTM01000027">
    <property type="protein sequence ID" value="HHE75562.1"/>
    <property type="molecule type" value="Genomic_DNA"/>
</dbReference>
<evidence type="ECO:0000259" key="2">
    <source>
        <dbReference type="Pfam" id="PF02788"/>
    </source>
</evidence>
<dbReference type="InterPro" id="IPR033966">
    <property type="entry name" value="RuBisCO"/>
</dbReference>
<dbReference type="Gene3D" id="3.20.20.110">
    <property type="entry name" value="Ribulose bisphosphate carboxylase, large subunit, C-terminal domain"/>
    <property type="match status" value="1"/>
</dbReference>
<dbReference type="PANTHER" id="PTHR42704">
    <property type="entry name" value="RIBULOSE BISPHOSPHATE CARBOXYLASE"/>
    <property type="match status" value="1"/>
</dbReference>
<dbReference type="PANTHER" id="PTHR42704:SF17">
    <property type="entry name" value="RIBULOSE BISPHOSPHATE CARBOXYLASE LARGE CHAIN"/>
    <property type="match status" value="1"/>
</dbReference>
<dbReference type="Proteomes" id="UP000886130">
    <property type="component" value="Unassembled WGS sequence"/>
</dbReference>
<name>A0A7J3T8S8_9ARCH</name>
<evidence type="ECO:0000313" key="3">
    <source>
        <dbReference type="EMBL" id="HHE75562.1"/>
    </source>
</evidence>
<accession>A0A7J3T8S8</accession>
<sequence>MSYIDLEYEPEDSDLLVCFYVEPPEGKDLKYSADKIAEESSIGTWTTLKTLLPDIWEKLRARVYEIDEKSNTVKVAYPLKLFELENMPAILASIAGNIFGMKSIKNLRIMDIRFPKDLISSYLGPQYGVEGVRRITKVRDRPFLGTIIKPKIGLPTKIHADVAYEAWVGGLDIVKDDENLASQDFNPFEDRLALTLEKKDLAEEETGEKKIYLVNITAPYR</sequence>
<dbReference type="AlphaFoldDB" id="A0A7J3T8S8"/>
<dbReference type="GO" id="GO:0000287">
    <property type="term" value="F:magnesium ion binding"/>
    <property type="evidence" value="ECO:0007669"/>
    <property type="project" value="InterPro"/>
</dbReference>
<proteinExistence type="predicted"/>
<dbReference type="GO" id="GO:0015977">
    <property type="term" value="P:carbon fixation"/>
    <property type="evidence" value="ECO:0007669"/>
    <property type="project" value="InterPro"/>
</dbReference>
<dbReference type="SUPFAM" id="SSF54966">
    <property type="entry name" value="RuBisCO, large subunit, small (N-terminal) domain"/>
    <property type="match status" value="1"/>
</dbReference>
<dbReference type="InterPro" id="IPR036422">
    <property type="entry name" value="RuBisCO_lsu_N_sf"/>
</dbReference>